<dbReference type="GO" id="GO:0009426">
    <property type="term" value="C:bacterial-type flagellum basal body, distal rod"/>
    <property type="evidence" value="ECO:0007669"/>
    <property type="project" value="UniProtKB-UniRule"/>
</dbReference>
<keyword evidence="11" id="KW-0282">Flagellum</keyword>
<evidence type="ECO:0000313" key="11">
    <source>
        <dbReference type="EMBL" id="CUU07111.1"/>
    </source>
</evidence>
<accession>A0A0N7MR94</accession>
<dbReference type="SUPFAM" id="SSF117143">
    <property type="entry name" value="Flagellar hook protein flgE"/>
    <property type="match status" value="1"/>
</dbReference>
<gene>
    <name evidence="11" type="ORF">JGI4_01711</name>
    <name evidence="10" type="ORF">JGI8_01985</name>
</gene>
<reference evidence="10 13" key="2">
    <citation type="submission" date="2015-11" db="EMBL/GenBank/DDBJ databases">
        <authorList>
            <person name="Varghese N."/>
        </authorList>
    </citation>
    <scope>NUCLEOTIDE SEQUENCE [LARGE SCALE GENOMIC DNA]</scope>
    <source>
        <strain evidence="10 13">JGI-8</strain>
    </source>
</reference>
<dbReference type="EMBL" id="CZVI01000049">
    <property type="protein sequence ID" value="CUS94430.1"/>
    <property type="molecule type" value="Genomic_DNA"/>
</dbReference>
<dbReference type="Proteomes" id="UP000182011">
    <property type="component" value="Unassembled WGS sequence"/>
</dbReference>
<evidence type="ECO:0000256" key="1">
    <source>
        <dbReference type="ARBA" id="ARBA00004117"/>
    </source>
</evidence>
<sequence>MERALRTAASGMYAQQINIDVIAHNLANVNTTSFKRSRAEFQDLMYQILKAPVSSSTQNGNTEASSEIQIGTGVQTVATLRDFEQGDLQPTNNPLDVAINGEGFFQVRRPDGTIAYTRDGSFKLSRDGRLVNSSGYVLEPEIIIPETAVAISISRDGIVEILNAGETEPVEVGRIELVKFVNPAGLRSIGNNLYVETQASGQPIFGTPGSEGFGEIMQGYLEASNVDIVEEMVNMIIAQRAYEINSKTIKTVEEMLQMANNLKR</sequence>
<comment type="subcellular location">
    <subcellularLocation>
        <location evidence="1 6">Bacterial flagellum basal body</location>
    </subcellularLocation>
</comment>
<keyword evidence="13" id="KW-1185">Reference proteome</keyword>
<accession>A0A0P1LRB7</accession>
<dbReference type="Pfam" id="PF00460">
    <property type="entry name" value="Flg_bb_rod"/>
    <property type="match status" value="1"/>
</dbReference>
<evidence type="ECO:0000256" key="3">
    <source>
        <dbReference type="ARBA" id="ARBA00017948"/>
    </source>
</evidence>
<dbReference type="InterPro" id="IPR010930">
    <property type="entry name" value="Flg_bb/hook_C_dom"/>
</dbReference>
<proteinExistence type="inferred from homology"/>
<accession>A0A0P1MFD5</accession>
<evidence type="ECO:0000256" key="2">
    <source>
        <dbReference type="ARBA" id="ARBA00009677"/>
    </source>
</evidence>
<evidence type="ECO:0000256" key="5">
    <source>
        <dbReference type="NCBIfam" id="TIGR02488"/>
    </source>
</evidence>
<accession>A0A0P1LBJ8</accession>
<feature type="domain" description="Flagellar hook protein FlgE/F/G-like D1" evidence="9">
    <location>
        <begin position="98"/>
        <end position="160"/>
    </location>
</feature>
<accession>A0A0P1MJI0</accession>
<evidence type="ECO:0000313" key="10">
    <source>
        <dbReference type="EMBL" id="CUS94430.1"/>
    </source>
</evidence>
<comment type="similarity">
    <text evidence="2 6">Belongs to the flagella basal body rod proteins family.</text>
</comment>
<dbReference type="Pfam" id="PF06429">
    <property type="entry name" value="Flg_bbr_C"/>
    <property type="match status" value="1"/>
</dbReference>
<dbReference type="GO" id="GO:0071978">
    <property type="term" value="P:bacterial-type flagellum-dependent swarming motility"/>
    <property type="evidence" value="ECO:0007669"/>
    <property type="project" value="TreeGrafter"/>
</dbReference>
<evidence type="ECO:0000259" key="8">
    <source>
        <dbReference type="Pfam" id="PF06429"/>
    </source>
</evidence>
<dbReference type="AlphaFoldDB" id="A0A0N7MR94"/>
<dbReference type="InterPro" id="IPR053967">
    <property type="entry name" value="LlgE_F_G-like_D1"/>
</dbReference>
<dbReference type="RefSeq" id="WP_075426509.1">
    <property type="nucleotide sequence ID" value="NZ_CZVI01000049.1"/>
</dbReference>
<organism evidence="11 12">
    <name type="scientific">Candidatus Kryptonium thompsonii</name>
    <dbReference type="NCBI Taxonomy" id="1633631"/>
    <lineage>
        <taxon>Bacteria</taxon>
        <taxon>Pseudomonadati</taxon>
        <taxon>Candidatus Kryptoniota</taxon>
        <taxon>Candidatus Kryptonium</taxon>
    </lineage>
</organism>
<keyword evidence="4 6" id="KW-0975">Bacterial flagellum</keyword>
<accession>A0A0P1LME0</accession>
<keyword evidence="11" id="KW-0969">Cilium</keyword>
<dbReference type="OrthoDB" id="9804559at2"/>
<feature type="domain" description="Flagellar basal body rod protein N-terminal" evidence="7">
    <location>
        <begin position="5"/>
        <end position="35"/>
    </location>
</feature>
<accession>A0A0N7MZQ1</accession>
<evidence type="ECO:0000313" key="12">
    <source>
        <dbReference type="Proteomes" id="UP000182011"/>
    </source>
</evidence>
<accession>A0A0P1MFQ7</accession>
<dbReference type="InterPro" id="IPR020013">
    <property type="entry name" value="Flagellar_FlgE/F/G"/>
</dbReference>
<dbReference type="Proteomes" id="UP000182200">
    <property type="component" value="Unassembled WGS sequence"/>
</dbReference>
<dbReference type="NCBIfam" id="TIGR02488">
    <property type="entry name" value="flgG_G_neg"/>
    <property type="match status" value="1"/>
</dbReference>
<dbReference type="InterPro" id="IPR012834">
    <property type="entry name" value="FlgG_G_neg"/>
</dbReference>
<dbReference type="STRING" id="1633631.GCA_001442925_01706"/>
<feature type="domain" description="Flagellar basal-body/hook protein C-terminal" evidence="8">
    <location>
        <begin position="217"/>
        <end position="262"/>
    </location>
</feature>
<evidence type="ECO:0000313" key="13">
    <source>
        <dbReference type="Proteomes" id="UP000182200"/>
    </source>
</evidence>
<accession>A0A0P1LLQ3</accession>
<evidence type="ECO:0000256" key="4">
    <source>
        <dbReference type="ARBA" id="ARBA00023143"/>
    </source>
</evidence>
<evidence type="ECO:0000256" key="6">
    <source>
        <dbReference type="RuleBase" id="RU362116"/>
    </source>
</evidence>
<dbReference type="PANTHER" id="PTHR30435:SF19">
    <property type="entry name" value="FLAGELLAR BASAL-BODY ROD PROTEIN FLGG"/>
    <property type="match status" value="1"/>
</dbReference>
<protein>
    <recommendedName>
        <fullName evidence="3 5">Flagellar basal-body rod protein FlgG</fullName>
    </recommendedName>
</protein>
<keyword evidence="11" id="KW-0966">Cell projection</keyword>
<dbReference type="InterPro" id="IPR037925">
    <property type="entry name" value="FlgE/F/G-like"/>
</dbReference>
<reference evidence="11 12" key="1">
    <citation type="submission" date="2015-11" db="EMBL/GenBank/DDBJ databases">
        <authorList>
            <person name="Zhang Y."/>
            <person name="Guo Z."/>
        </authorList>
    </citation>
    <scope>NUCLEOTIDE SEQUENCE [LARGE SCALE GENOMIC DNA]</scope>
    <source>
        <strain evidence="11">JGI-4</strain>
    </source>
</reference>
<dbReference type="NCBIfam" id="TIGR03506">
    <property type="entry name" value="FlgEFG_subfam"/>
    <property type="match status" value="2"/>
</dbReference>
<accession>A0A0P1L6F7</accession>
<accession>A0A0N7MVU7</accession>
<name>A0A0N7MR94_9BACT</name>
<evidence type="ECO:0000259" key="7">
    <source>
        <dbReference type="Pfam" id="PF00460"/>
    </source>
</evidence>
<dbReference type="EMBL" id="FAOP01000006">
    <property type="protein sequence ID" value="CUU07111.1"/>
    <property type="molecule type" value="Genomic_DNA"/>
</dbReference>
<evidence type="ECO:0000259" key="9">
    <source>
        <dbReference type="Pfam" id="PF22692"/>
    </source>
</evidence>
<dbReference type="PANTHER" id="PTHR30435">
    <property type="entry name" value="FLAGELLAR PROTEIN"/>
    <property type="match status" value="1"/>
</dbReference>
<accession>A0A0S4N792</accession>
<dbReference type="Pfam" id="PF22692">
    <property type="entry name" value="LlgE_F_G_D1"/>
    <property type="match status" value="1"/>
</dbReference>
<dbReference type="InterPro" id="IPR001444">
    <property type="entry name" value="Flag_bb_rod_N"/>
</dbReference>